<accession>A0A5B8UT09</accession>
<evidence type="ECO:0000256" key="1">
    <source>
        <dbReference type="SAM" id="SignalP"/>
    </source>
</evidence>
<keyword evidence="1" id="KW-0732">Signal</keyword>
<dbReference type="EMBL" id="CP042436">
    <property type="protein sequence ID" value="QEC61845.1"/>
    <property type="molecule type" value="Genomic_DNA"/>
</dbReference>
<dbReference type="RefSeq" id="WP_147030422.1">
    <property type="nucleotide sequence ID" value="NZ_CP042436.1"/>
</dbReference>
<evidence type="ECO:0000313" key="2">
    <source>
        <dbReference type="EMBL" id="QEC61845.1"/>
    </source>
</evidence>
<feature type="chain" id="PRO_5022688860" description="DUF4488 domain-containing protein" evidence="1">
    <location>
        <begin position="26"/>
        <end position="124"/>
    </location>
</feature>
<proteinExistence type="predicted"/>
<name>A0A5B8UT09_9SPHI</name>
<dbReference type="OrthoDB" id="1100674at2"/>
<gene>
    <name evidence="2" type="ORF">FRZ54_04340</name>
</gene>
<organism evidence="2 3">
    <name type="scientific">Mucilaginibacter ginsenosidivorans</name>
    <dbReference type="NCBI Taxonomy" id="398053"/>
    <lineage>
        <taxon>Bacteria</taxon>
        <taxon>Pseudomonadati</taxon>
        <taxon>Bacteroidota</taxon>
        <taxon>Sphingobacteriia</taxon>
        <taxon>Sphingobacteriales</taxon>
        <taxon>Sphingobacteriaceae</taxon>
        <taxon>Mucilaginibacter</taxon>
    </lineage>
</organism>
<evidence type="ECO:0008006" key="4">
    <source>
        <dbReference type="Google" id="ProtNLM"/>
    </source>
</evidence>
<dbReference type="KEGG" id="mgin:FRZ54_04340"/>
<protein>
    <recommendedName>
        <fullName evidence="4">DUF4488 domain-containing protein</fullName>
    </recommendedName>
</protein>
<feature type="signal peptide" evidence="1">
    <location>
        <begin position="1"/>
        <end position="25"/>
    </location>
</feature>
<evidence type="ECO:0000313" key="3">
    <source>
        <dbReference type="Proteomes" id="UP000321479"/>
    </source>
</evidence>
<sequence>MKKVLFCNLIALALVAGAVKANAQAAPNYFIGKWSVLLKGLPQGDARLKFNIVDSVGHLKGVMIDTTSNTETPLTNIEQENDKVTLYFTAQGYDVNLVLNKKDDDHATGSLMGMFDAVADRIKP</sequence>
<dbReference type="Proteomes" id="UP000321479">
    <property type="component" value="Chromosome"/>
</dbReference>
<reference evidence="2 3" key="1">
    <citation type="journal article" date="2017" name="Curr. Microbiol.">
        <title>Mucilaginibacter ginsenosidivorans sp. nov., Isolated from Soil of Ginseng Field.</title>
        <authorList>
            <person name="Kim M.M."/>
            <person name="Siddiqi M.Z."/>
            <person name="Im W.T."/>
        </authorList>
    </citation>
    <scope>NUCLEOTIDE SEQUENCE [LARGE SCALE GENOMIC DNA]</scope>
    <source>
        <strain evidence="2 3">Gsoil 3017</strain>
    </source>
</reference>
<keyword evidence="3" id="KW-1185">Reference proteome</keyword>
<dbReference type="AlphaFoldDB" id="A0A5B8UT09"/>